<dbReference type="Pfam" id="PF12697">
    <property type="entry name" value="Abhydrolase_6"/>
    <property type="match status" value="1"/>
</dbReference>
<evidence type="ECO:0000313" key="3">
    <source>
        <dbReference type="Proteomes" id="UP000555003"/>
    </source>
</evidence>
<dbReference type="PANTHER" id="PTHR43689">
    <property type="entry name" value="HYDROLASE"/>
    <property type="match status" value="1"/>
</dbReference>
<proteinExistence type="predicted"/>
<evidence type="ECO:0000259" key="1">
    <source>
        <dbReference type="Pfam" id="PF12697"/>
    </source>
</evidence>
<dbReference type="PANTHER" id="PTHR43689:SF8">
    <property type="entry name" value="ALPHA_BETA-HYDROLASES SUPERFAMILY PROTEIN"/>
    <property type="match status" value="1"/>
</dbReference>
<gene>
    <name evidence="2" type="ORF">GGR22_000859</name>
</gene>
<name>A0ABR6DM31_9FLAO</name>
<comment type="caution">
    <text evidence="2">The sequence shown here is derived from an EMBL/GenBank/DDBJ whole genome shotgun (WGS) entry which is preliminary data.</text>
</comment>
<dbReference type="EMBL" id="JACJIS010000001">
    <property type="protein sequence ID" value="MBA9072733.1"/>
    <property type="molecule type" value="Genomic_DNA"/>
</dbReference>
<dbReference type="Gene3D" id="3.40.50.1820">
    <property type="entry name" value="alpha/beta hydrolase"/>
    <property type="match status" value="1"/>
</dbReference>
<dbReference type="Proteomes" id="UP000555003">
    <property type="component" value="Unassembled WGS sequence"/>
</dbReference>
<keyword evidence="3" id="KW-1185">Reference proteome</keyword>
<dbReference type="InterPro" id="IPR029058">
    <property type="entry name" value="AB_hydrolase_fold"/>
</dbReference>
<dbReference type="RefSeq" id="WP_182492695.1">
    <property type="nucleotide sequence ID" value="NZ_JACJIS010000001.1"/>
</dbReference>
<dbReference type="SUPFAM" id="SSF53474">
    <property type="entry name" value="alpha/beta-Hydrolases"/>
    <property type="match status" value="1"/>
</dbReference>
<dbReference type="InterPro" id="IPR000073">
    <property type="entry name" value="AB_hydrolase_1"/>
</dbReference>
<accession>A0ABR6DM31</accession>
<evidence type="ECO:0000313" key="2">
    <source>
        <dbReference type="EMBL" id="MBA9072733.1"/>
    </source>
</evidence>
<feature type="domain" description="AB hydrolase-1" evidence="1">
    <location>
        <begin position="31"/>
        <end position="248"/>
    </location>
</feature>
<organism evidence="2 3">
    <name type="scientific">Flavobacterium gossypii</name>
    <dbReference type="NCBI Taxonomy" id="1646119"/>
    <lineage>
        <taxon>Bacteria</taxon>
        <taxon>Pseudomonadati</taxon>
        <taxon>Bacteroidota</taxon>
        <taxon>Flavobacteriia</taxon>
        <taxon>Flavobacteriales</taxon>
        <taxon>Flavobacteriaceae</taxon>
        <taxon>Flavobacterium</taxon>
    </lineage>
</organism>
<sequence>MTPQNNGRLITINGQELYIEFHNTRKDRPTLVFLHDSLGCTALWRDFPQKLAEAAQCNVLVYDRLGYGKSAPMLTHERPVRYLETEAAVLDGLLAALDIHNALLFGHSDGGSIALITASRYGQRIRAVICEAAHIFVEEVTLQGIREAMEAYKTTSLPERLQKYHRDKVDTLFKAWTETWTRDDFREWNIESFLSGITCPLLFVQGEADEYGTMEQAEKTVSQVSGKALLYSIPEVGHTPHKEAPELTLAMAKEFIENLG</sequence>
<protein>
    <submittedName>
        <fullName evidence="2">Pimeloyl-ACP methyl ester carboxylesterase</fullName>
    </submittedName>
</protein>
<reference evidence="2 3" key="1">
    <citation type="submission" date="2020-08" db="EMBL/GenBank/DDBJ databases">
        <title>Genomic Encyclopedia of Type Strains, Phase IV (KMG-IV): sequencing the most valuable type-strain genomes for metagenomic binning, comparative biology and taxonomic classification.</title>
        <authorList>
            <person name="Goeker M."/>
        </authorList>
    </citation>
    <scope>NUCLEOTIDE SEQUENCE [LARGE SCALE GENOMIC DNA]</scope>
    <source>
        <strain evidence="2 3">DSM 100397</strain>
    </source>
</reference>